<dbReference type="Proteomes" id="UP001597249">
    <property type="component" value="Unassembled WGS sequence"/>
</dbReference>
<dbReference type="PANTHER" id="PTHR47478:SF1">
    <property type="entry name" value="PYRIMIDINE 5'-NUCLEOTIDASE YJJG"/>
    <property type="match status" value="1"/>
</dbReference>
<dbReference type="GO" id="GO:0008253">
    <property type="term" value="F:5'-nucleotidase activity"/>
    <property type="evidence" value="ECO:0007669"/>
    <property type="project" value="UniProtKB-EC"/>
</dbReference>
<dbReference type="InterPro" id="IPR036412">
    <property type="entry name" value="HAD-like_sf"/>
</dbReference>
<dbReference type="InterPro" id="IPR023198">
    <property type="entry name" value="PGP-like_dom2"/>
</dbReference>
<dbReference type="Pfam" id="PF00702">
    <property type="entry name" value="Hydrolase"/>
    <property type="match status" value="1"/>
</dbReference>
<dbReference type="InterPro" id="IPR011951">
    <property type="entry name" value="HAD-SF_hydro_IA_YjjG/PynA"/>
</dbReference>
<dbReference type="PANTHER" id="PTHR47478">
    <property type="match status" value="1"/>
</dbReference>
<keyword evidence="2" id="KW-1185">Reference proteome</keyword>
<keyword evidence="1" id="KW-0378">Hydrolase</keyword>
<gene>
    <name evidence="1" type="ORF">ACFQ3L_06400</name>
</gene>
<evidence type="ECO:0000313" key="1">
    <source>
        <dbReference type="EMBL" id="MFD1393200.1"/>
    </source>
</evidence>
<dbReference type="NCBIfam" id="TIGR02254">
    <property type="entry name" value="YjjG_YfnB"/>
    <property type="match status" value="1"/>
</dbReference>
<name>A0ABW4B892_9LACO</name>
<reference evidence="2" key="1">
    <citation type="journal article" date="2019" name="Int. J. Syst. Evol. Microbiol.">
        <title>The Global Catalogue of Microorganisms (GCM) 10K type strain sequencing project: providing services to taxonomists for standard genome sequencing and annotation.</title>
        <authorList>
            <consortium name="The Broad Institute Genomics Platform"/>
            <consortium name="The Broad Institute Genome Sequencing Center for Infectious Disease"/>
            <person name="Wu L."/>
            <person name="Ma J."/>
        </authorList>
    </citation>
    <scope>NUCLEOTIDE SEQUENCE [LARGE SCALE GENOMIC DNA]</scope>
    <source>
        <strain evidence="2">CCM 8911</strain>
    </source>
</reference>
<dbReference type="SUPFAM" id="SSF56784">
    <property type="entry name" value="HAD-like"/>
    <property type="match status" value="1"/>
</dbReference>
<dbReference type="EMBL" id="JBHTMO010000019">
    <property type="protein sequence ID" value="MFD1393200.1"/>
    <property type="molecule type" value="Genomic_DNA"/>
</dbReference>
<dbReference type="InterPro" id="IPR023214">
    <property type="entry name" value="HAD_sf"/>
</dbReference>
<dbReference type="SFLD" id="SFLDS00003">
    <property type="entry name" value="Haloacid_Dehalogenase"/>
    <property type="match status" value="1"/>
</dbReference>
<dbReference type="EC" id="3.1.3.5" evidence="1"/>
<dbReference type="NCBIfam" id="TIGR01509">
    <property type="entry name" value="HAD-SF-IA-v3"/>
    <property type="match status" value="1"/>
</dbReference>
<dbReference type="RefSeq" id="WP_125585691.1">
    <property type="nucleotide sequence ID" value="NZ_JBHTMO010000019.1"/>
</dbReference>
<dbReference type="Gene3D" id="1.10.150.240">
    <property type="entry name" value="Putative phosphatase, domain 2"/>
    <property type="match status" value="1"/>
</dbReference>
<protein>
    <submittedName>
        <fullName evidence="1">YjjG family noncanonical pyrimidine nucleotidase</fullName>
        <ecNumber evidence="1">3.1.3.5</ecNumber>
    </submittedName>
</protein>
<evidence type="ECO:0000313" key="2">
    <source>
        <dbReference type="Proteomes" id="UP001597249"/>
    </source>
</evidence>
<dbReference type="InterPro" id="IPR052550">
    <property type="entry name" value="Pyrimidine_5'-ntase_YjjG"/>
</dbReference>
<comment type="caution">
    <text evidence="1">The sequence shown here is derived from an EMBL/GenBank/DDBJ whole genome shotgun (WGS) entry which is preliminary data.</text>
</comment>
<dbReference type="Gene3D" id="3.40.50.1000">
    <property type="entry name" value="HAD superfamily/HAD-like"/>
    <property type="match status" value="1"/>
</dbReference>
<dbReference type="SFLD" id="SFLDG01129">
    <property type="entry name" value="C1.5:_HAD__Beta-PGM__Phosphata"/>
    <property type="match status" value="1"/>
</dbReference>
<dbReference type="NCBIfam" id="TIGR01549">
    <property type="entry name" value="HAD-SF-IA-v1"/>
    <property type="match status" value="1"/>
</dbReference>
<dbReference type="InterPro" id="IPR006439">
    <property type="entry name" value="HAD-SF_hydro_IA"/>
</dbReference>
<proteinExistence type="predicted"/>
<organism evidence="1 2">
    <name type="scientific">Lacticaseibacillus jixianensis</name>
    <dbReference type="NCBI Taxonomy" id="2486012"/>
    <lineage>
        <taxon>Bacteria</taxon>
        <taxon>Bacillati</taxon>
        <taxon>Bacillota</taxon>
        <taxon>Bacilli</taxon>
        <taxon>Lactobacillales</taxon>
        <taxon>Lactobacillaceae</taxon>
        <taxon>Lacticaseibacillus</taxon>
    </lineage>
</organism>
<accession>A0ABW4B892</accession>
<sequence>MYNTILFDVDDTLLDFKAGELLCLKQTITALKVPYTPVLEARYLAINAGLWEAYEAGQIRREQIFTRRFTQLFREFHIDADGLAAEKRYHHLLDQQAIVLPHVAATLEALRDCRLYVVSNGVEAVQHARLTKAGLIDFFADIFVSDVIGAPKPTMAFFDYVIKRIPHFDPRRTLIVGDSLTSDIQGGRNAKIDSVWFNPHLVPNRTAITPVYQLSEFAALTTLVAGTR</sequence>